<sequence length="362" mass="40690">MINASEDSGCLSVLSSCFKRRGKPRPGASECPNQVAPLVSSATEVTELSSLNPVHDETSASTNPEIQTPRQKAHLRHHATTILGLWQEAYDKLDEKTRKWIDSIPRAANSKDSAKELVELVRLREKHEKEALKLKFGGRQILRRDYATRVIFLLTAIGDITVTVTGALFNRVVSSQDAFEAQTSARQPYELTIFQANVSKREDLVAIMGCTDMVLCLVRRGMVYEEVYLRELPRLPAQEDLKQELVEVYANCLEFLAFVGGELQHGNMRRFLEAFLDPGHGDKRVSALKALEQKLQFAAQACEAEASSEHRNLVQSLAWPLKRVDDNVAAVLERLNDKEKEKGYGIHQHCPSRGSPQRETRK</sequence>
<keyword evidence="3" id="KW-1185">Reference proteome</keyword>
<dbReference type="AlphaFoldDB" id="A0A8H4CR04"/>
<evidence type="ECO:0000256" key="1">
    <source>
        <dbReference type="SAM" id="MobiDB-lite"/>
    </source>
</evidence>
<gene>
    <name evidence="2" type="ORF">GCG54_00006341</name>
</gene>
<accession>A0A8H4CR04</accession>
<reference evidence="2" key="1">
    <citation type="journal article" date="2020" name="Phytopathology">
        <title>Genome sequence and comparative analysis of Colletotrichum gloeosporioides isolated from Liriodendron leaves.</title>
        <authorList>
            <person name="Fu F.F."/>
            <person name="Hao Z."/>
            <person name="Wang P."/>
            <person name="Lu Y."/>
            <person name="Xue L.J."/>
            <person name="Wei G."/>
            <person name="Tian Y."/>
            <person name="Baishi H."/>
            <person name="Xu H."/>
            <person name="Shi J."/>
            <person name="Cheng T."/>
            <person name="Wang G."/>
            <person name="Yi Y."/>
            <person name="Chen J."/>
        </authorList>
    </citation>
    <scope>NUCLEOTIDE SEQUENCE</scope>
    <source>
        <strain evidence="2">Lc1</strain>
    </source>
</reference>
<feature type="region of interest" description="Disordered" evidence="1">
    <location>
        <begin position="53"/>
        <end position="72"/>
    </location>
</feature>
<feature type="compositionally biased region" description="Polar residues" evidence="1">
    <location>
        <begin position="59"/>
        <end position="70"/>
    </location>
</feature>
<feature type="region of interest" description="Disordered" evidence="1">
    <location>
        <begin position="342"/>
        <end position="362"/>
    </location>
</feature>
<reference evidence="2" key="2">
    <citation type="submission" date="2020-03" db="EMBL/GenBank/DDBJ databases">
        <authorList>
            <person name="Fu F.-F."/>
            <person name="Chen J."/>
        </authorList>
    </citation>
    <scope>NUCLEOTIDE SEQUENCE</scope>
    <source>
        <strain evidence="2">Lc1</strain>
    </source>
</reference>
<comment type="caution">
    <text evidence="2">The sequence shown here is derived from an EMBL/GenBank/DDBJ whole genome shotgun (WGS) entry which is preliminary data.</text>
</comment>
<proteinExistence type="predicted"/>
<name>A0A8H4CR04_COLGL</name>
<dbReference type="EMBL" id="WVTB01000019">
    <property type="protein sequence ID" value="KAF3808479.1"/>
    <property type="molecule type" value="Genomic_DNA"/>
</dbReference>
<evidence type="ECO:0000313" key="2">
    <source>
        <dbReference type="EMBL" id="KAF3808479.1"/>
    </source>
</evidence>
<dbReference type="RefSeq" id="XP_045267638.1">
    <property type="nucleotide sequence ID" value="XM_045406346.1"/>
</dbReference>
<protein>
    <submittedName>
        <fullName evidence="2">Uncharacterized protein</fullName>
    </submittedName>
</protein>
<evidence type="ECO:0000313" key="3">
    <source>
        <dbReference type="Proteomes" id="UP000613401"/>
    </source>
</evidence>
<dbReference type="GeneID" id="69013489"/>
<dbReference type="Proteomes" id="UP000613401">
    <property type="component" value="Unassembled WGS sequence"/>
</dbReference>
<organism evidence="2 3">
    <name type="scientific">Colletotrichum gloeosporioides</name>
    <name type="common">Anthracnose fungus</name>
    <name type="synonym">Glomerella cingulata</name>
    <dbReference type="NCBI Taxonomy" id="474922"/>
    <lineage>
        <taxon>Eukaryota</taxon>
        <taxon>Fungi</taxon>
        <taxon>Dikarya</taxon>
        <taxon>Ascomycota</taxon>
        <taxon>Pezizomycotina</taxon>
        <taxon>Sordariomycetes</taxon>
        <taxon>Hypocreomycetidae</taxon>
        <taxon>Glomerellales</taxon>
        <taxon>Glomerellaceae</taxon>
        <taxon>Colletotrichum</taxon>
        <taxon>Colletotrichum gloeosporioides species complex</taxon>
    </lineage>
</organism>